<organism evidence="12 13">
    <name type="scientific">Citrus x changshan-huyou</name>
    <dbReference type="NCBI Taxonomy" id="2935761"/>
    <lineage>
        <taxon>Eukaryota</taxon>
        <taxon>Viridiplantae</taxon>
        <taxon>Streptophyta</taxon>
        <taxon>Embryophyta</taxon>
        <taxon>Tracheophyta</taxon>
        <taxon>Spermatophyta</taxon>
        <taxon>Magnoliopsida</taxon>
        <taxon>eudicotyledons</taxon>
        <taxon>Gunneridae</taxon>
        <taxon>Pentapetalae</taxon>
        <taxon>rosids</taxon>
        <taxon>malvids</taxon>
        <taxon>Sapindales</taxon>
        <taxon>Rutaceae</taxon>
        <taxon>Aurantioideae</taxon>
        <taxon>Citrus</taxon>
    </lineage>
</organism>
<feature type="active site" description="Charge relay system" evidence="7">
    <location>
        <position position="183"/>
    </location>
</feature>
<dbReference type="PROSITE" id="PS51892">
    <property type="entry name" value="SUBTILASE"/>
    <property type="match status" value="3"/>
</dbReference>
<dbReference type="InterPro" id="IPR045051">
    <property type="entry name" value="SBT"/>
</dbReference>
<evidence type="ECO:0000256" key="8">
    <source>
        <dbReference type="SAM" id="Phobius"/>
    </source>
</evidence>
<feature type="active site" description="Charge relay system" evidence="7">
    <location>
        <position position="813"/>
    </location>
</feature>
<dbReference type="Gene3D" id="3.30.70.80">
    <property type="entry name" value="Peptidase S8 propeptide/proteinase inhibitor I9"/>
    <property type="match status" value="1"/>
</dbReference>
<feature type="domain" description="Subtilisin-like protease fibronectin type-III" evidence="11">
    <location>
        <begin position="1301"/>
        <end position="1394"/>
    </location>
</feature>
<evidence type="ECO:0000259" key="10">
    <source>
        <dbReference type="Pfam" id="PF05922"/>
    </source>
</evidence>
<feature type="active site" description="Charge relay system" evidence="6 7">
    <location>
        <position position="1556"/>
    </location>
</feature>
<dbReference type="EMBL" id="JBCGBO010000025">
    <property type="protein sequence ID" value="KAK9176130.1"/>
    <property type="molecule type" value="Genomic_DNA"/>
</dbReference>
<gene>
    <name evidence="12" type="ORF">WN944_028143</name>
</gene>
<dbReference type="Gene3D" id="2.60.40.2310">
    <property type="match status" value="3"/>
</dbReference>
<keyword evidence="3" id="KW-0732">Signal</keyword>
<dbReference type="PRINTS" id="PR00723">
    <property type="entry name" value="SUBTILISIN"/>
</dbReference>
<dbReference type="Proteomes" id="UP001428341">
    <property type="component" value="Unassembled WGS sequence"/>
</dbReference>
<evidence type="ECO:0000256" key="7">
    <source>
        <dbReference type="PROSITE-ProRule" id="PRU01240"/>
    </source>
</evidence>
<dbReference type="PANTHER" id="PTHR10795">
    <property type="entry name" value="PROPROTEIN CONVERTASE SUBTILISIN/KEXIN"/>
    <property type="match status" value="1"/>
</dbReference>
<keyword evidence="5 7" id="KW-0720">Serine protease</keyword>
<dbReference type="InterPro" id="IPR036852">
    <property type="entry name" value="Peptidase_S8/S53_dom_sf"/>
</dbReference>
<comment type="similarity">
    <text evidence="1 7">Belongs to the peptidase S8 family.</text>
</comment>
<keyword evidence="8" id="KW-1133">Transmembrane helix</keyword>
<feature type="domain" description="Peptidase S8/S53" evidence="9">
    <location>
        <begin position="118"/>
        <end position="556"/>
    </location>
</feature>
<dbReference type="CDD" id="cd02120">
    <property type="entry name" value="PA_subtilisin_like"/>
    <property type="match status" value="3"/>
</dbReference>
<feature type="domain" description="Subtilisin-like protease fibronectin type-III" evidence="11">
    <location>
        <begin position="613"/>
        <end position="708"/>
    </location>
</feature>
<keyword evidence="8" id="KW-0472">Membrane</keyword>
<feature type="active site" description="Charge relay system" evidence="7">
    <location>
        <position position="125"/>
    </location>
</feature>
<keyword evidence="8" id="KW-0812">Transmembrane</keyword>
<sequence>MARLGSLWLWHAFSMMLVCIVYMGSLPAGEYSPLAHHLSVLQEGIQDSLANDVLVRSYKRSFNGFAAKLTDEEQNRISRMDGIVSVFPSKTLQLQTTRSWDFMGFPETVKREPTVESDMIIGVLDNGIWPESDMFDDKSFGPPPKKWKGGACKGGQNFTCNNKIIGARYYSGINTTREYQLGHGTHMASIAAGNLVVGASFDGLAKGNVRGAVPSSRIAAYRVCRYPWPCSEADILAAFDDAIADGVDIILTGATYGFAFDFAEDAVAIGAFHAMEKGILTAVPTGNMGPKPASTVVVAPWILTVAGSSIDRLFIDKAILGDGTTLVGDAVNPFTMKGNKFPLSYGKTNASYPCSELASRQCSLFCLDENLVKGKILLCDNFRGDVETFRVGALGSIQPASTIMSHPTPFPTVILKMEDFERVKLYINSTEKPQVNILRSMAIKDDAAPVVHPFSGRGPSKITPDIIKPDISAPAVQILAAYTGGWGPSNHPMDHRFVKYNILSGTSIASAFAAGAAAYVRSFHPDWSPSSIKSALMTTALLMNGTVNRGREFDYGSGHIDPVKATNPGLVYEVLEGDYIKMLCGMGYSVNKIRLISGDNSSCPEGTSIATKDLNLPSMAAQVEVHNPFSIKFLRTVTNVGLANTTYKAEVKTTSIDVKINVTPDALSFESVNDKKSFVVTVDGAILQANHTVSSSLLWSDGTHNVYIVYMGSLPERGYSPTSHHLSILQEVVESSSVNDILVRSYSRSFNGFAAKLTNLEQQKIAGMDGVVSVFPRKMLQLQTTRSWDFMGFAETVKRNPSVESDIVIGVLDSGIWPELESFNDEGLSDPPKKWKGVCEGGKNFTCNRKIIGARFYPTESTDTSARDSFSGHGTNIASIAAGKKVAGVDYFGLAKGNVRGGVPSARISAYKICYRDPWFCPEDIIMAALDDAIADGVDIISISLTYANGTDLTRDAVAIGAYHAMKKGIMTTQAAGNFGPLPTSVASVAPWIFTVAASSIDRKFINKVILGDKTTFVSDSINSFEGNAPLVYGKLNRTGCPEFASRSCDLFCLDENLVKGKIVVCDRGGGDTEAFRAGAVGSVSPLSFGFISKPLPFAAYGLRNNEGDRVKAYMNSTKNPQAYISKSEAANVSGAPGVPDFSSRGPNTIIPDIVKPDISAPGVEILAGFSPAVEPSLLPGDKRSVKYSILSGTSVACSHVTGAAAYVKSFHPDWSPSSIKSALMTTAWSINATSNPGGEFAFGAGHIDPVKAISPGLVYEAFADDYVKFLCSLGYDTRKLQAITKDSSTCPSETKGTPKDLNYPSMAARVQENKPFAVNFSRTVTNVGQGNSKYKAKVTVDPKIKINVAPSDLSFKSLKEKQSFVLTVSGVGLKENSMVSASLVWSDGTYNVYIVYIGSLAKGEYVTSSHHQSILQEVVEGSSVGDVLVRSYRRSFNGFAAKLTDLERQKLASMEEVVSVFPSRTLQFHTTRSWDFMGLNQSITRKHSVESNIIIGVIDSGIWPESESFSDEGFGPAPKKWKGACNGGKNFTCNNKLIGARYYTTDGTARDKDGHGTHTASTAAGNEVKDASFYGVGQGTARGGVPSARIAAYKVCNPSGCASTDILAAFDDAIADGVDIITVSLGGNIPVDFIKDAIAIGAFHAMEKGILTLNSAGNSGSNLGFVYSVAPWLMSVAASTTDRLFVDKVLLGNGATLSGYSINSFAMKGKKFPLVHGKEVSESCPEFSSQACNPGCINSSLVKGKIVMCSKFDGYTEVHKVGAAGSILFNDQYEKVSFVVSLPAVAVSMENFNSLISYKNSTKKPEAEILKTEAIKDFDAPVVAPFSSRGPNAILPDILKPDISAPGVDILAAVSPLAPISTDPEDKRRVKYSIESGTSMACPHAAAVAAYVKSFHPDWSPSAIRSAIMTTAWPMNSSKVNDAEVAFGSGHVNPVKAVNPGLIYETSKQDYIKILCSIGYNESIVRSISGDNSTCPKGSNKLSAKDLNYPSMAAQVSRAKPFTVNFPRIVTNVGLANSTYRAKFFQKFTIISVKVVPEVLTFKSLNEKKPFVVTVTGKGLPESGTVVSATLVWSDGIHSVRSPIVVHTQQGQG</sequence>
<dbReference type="InterPro" id="IPR034197">
    <property type="entry name" value="Peptidases_S8_3"/>
</dbReference>
<comment type="caution">
    <text evidence="12">The sequence shown here is derived from an EMBL/GenBank/DDBJ whole genome shotgun (WGS) entry which is preliminary data.</text>
</comment>
<protein>
    <submittedName>
        <fullName evidence="12">Uncharacterized protein</fullName>
    </submittedName>
</protein>
<keyword evidence="2 7" id="KW-0645">Protease</keyword>
<reference evidence="12 13" key="1">
    <citation type="submission" date="2024-05" db="EMBL/GenBank/DDBJ databases">
        <title>Haplotype-resolved chromosome-level genome assembly of Huyou (Citrus changshanensis).</title>
        <authorList>
            <person name="Miao C."/>
            <person name="Chen W."/>
            <person name="Wu Y."/>
            <person name="Wang L."/>
            <person name="Zhao S."/>
            <person name="Grierson D."/>
            <person name="Xu C."/>
            <person name="Chen K."/>
        </authorList>
    </citation>
    <scope>NUCLEOTIDE SEQUENCE [LARGE SCALE GENOMIC DNA]</scope>
    <source>
        <strain evidence="12">01-14</strain>
        <tissue evidence="12">Leaf</tissue>
    </source>
</reference>
<evidence type="ECO:0000256" key="1">
    <source>
        <dbReference type="ARBA" id="ARBA00011073"/>
    </source>
</evidence>
<dbReference type="PROSITE" id="PS00137">
    <property type="entry name" value="SUBTILASE_HIS"/>
    <property type="match status" value="1"/>
</dbReference>
<feature type="domain" description="Peptidase S8/S53" evidence="9">
    <location>
        <begin position="805"/>
        <end position="1246"/>
    </location>
</feature>
<feature type="domain" description="Peptidase S8/S53" evidence="9">
    <location>
        <begin position="1492"/>
        <end position="1928"/>
    </location>
</feature>
<evidence type="ECO:0000259" key="9">
    <source>
        <dbReference type="Pfam" id="PF00082"/>
    </source>
</evidence>
<feature type="active site" description="Charge relay system" evidence="6 7">
    <location>
        <position position="1880"/>
    </location>
</feature>
<keyword evidence="4 7" id="KW-0378">Hydrolase</keyword>
<dbReference type="Gene3D" id="3.40.50.200">
    <property type="entry name" value="Peptidase S8/S53 domain"/>
    <property type="match status" value="3"/>
</dbReference>
<feature type="active site" description="Charge relay system" evidence="7">
    <location>
        <position position="1195"/>
    </location>
</feature>
<dbReference type="Pfam" id="PF17766">
    <property type="entry name" value="fn3_6"/>
    <property type="match status" value="3"/>
</dbReference>
<dbReference type="GO" id="GO:0006508">
    <property type="term" value="P:proteolysis"/>
    <property type="evidence" value="ECO:0007669"/>
    <property type="project" value="UniProtKB-KW"/>
</dbReference>
<dbReference type="Pfam" id="PF05922">
    <property type="entry name" value="Inhibitor_I9"/>
    <property type="match status" value="1"/>
</dbReference>
<dbReference type="InterPro" id="IPR000209">
    <property type="entry name" value="Peptidase_S8/S53_dom"/>
</dbReference>
<evidence type="ECO:0000259" key="11">
    <source>
        <dbReference type="Pfam" id="PF17766"/>
    </source>
</evidence>
<evidence type="ECO:0000256" key="3">
    <source>
        <dbReference type="ARBA" id="ARBA00022729"/>
    </source>
</evidence>
<feature type="transmembrane region" description="Helical" evidence="8">
    <location>
        <begin position="7"/>
        <end position="25"/>
    </location>
</feature>
<dbReference type="PROSITE" id="PS00138">
    <property type="entry name" value="SUBTILASE_SER"/>
    <property type="match status" value="1"/>
</dbReference>
<dbReference type="Pfam" id="PF00082">
    <property type="entry name" value="Peptidase_S8"/>
    <property type="match status" value="3"/>
</dbReference>
<dbReference type="InterPro" id="IPR022398">
    <property type="entry name" value="Peptidase_S8_His-AS"/>
</dbReference>
<evidence type="ECO:0000313" key="12">
    <source>
        <dbReference type="EMBL" id="KAK9176130.1"/>
    </source>
</evidence>
<evidence type="ECO:0000256" key="6">
    <source>
        <dbReference type="PIRSR" id="PIRSR615500-1"/>
    </source>
</evidence>
<feature type="domain" description="Subtilisin-like protease fibronectin type-III" evidence="11">
    <location>
        <begin position="1987"/>
        <end position="2087"/>
    </location>
</feature>
<dbReference type="InterPro" id="IPR037045">
    <property type="entry name" value="S8pro/Inhibitor_I9_sf"/>
</dbReference>
<dbReference type="InterPro" id="IPR041469">
    <property type="entry name" value="Subtilisin-like_FN3"/>
</dbReference>
<dbReference type="InterPro" id="IPR015500">
    <property type="entry name" value="Peptidase_S8_subtilisin-rel"/>
</dbReference>
<keyword evidence="13" id="KW-1185">Reference proteome</keyword>
<feature type="domain" description="Inhibitor I9" evidence="10">
    <location>
        <begin position="20"/>
        <end position="95"/>
    </location>
</feature>
<accession>A0AAP0LJT1</accession>
<evidence type="ECO:0000313" key="13">
    <source>
        <dbReference type="Proteomes" id="UP001428341"/>
    </source>
</evidence>
<feature type="active site" description="Charge relay system" evidence="7">
    <location>
        <position position="507"/>
    </location>
</feature>
<evidence type="ECO:0000256" key="2">
    <source>
        <dbReference type="ARBA" id="ARBA00022670"/>
    </source>
</evidence>
<evidence type="ECO:0000256" key="5">
    <source>
        <dbReference type="ARBA" id="ARBA00022825"/>
    </source>
</evidence>
<dbReference type="InterPro" id="IPR010259">
    <property type="entry name" value="S8pro/Inhibitor_I9"/>
</dbReference>
<dbReference type="SUPFAM" id="SSF52743">
    <property type="entry name" value="Subtilisin-like"/>
    <property type="match status" value="3"/>
</dbReference>
<evidence type="ECO:0000256" key="4">
    <source>
        <dbReference type="ARBA" id="ARBA00022801"/>
    </source>
</evidence>
<dbReference type="CDD" id="cd04852">
    <property type="entry name" value="Peptidases_S8_3"/>
    <property type="match status" value="2"/>
</dbReference>
<proteinExistence type="inferred from homology"/>
<dbReference type="GO" id="GO:0004252">
    <property type="term" value="F:serine-type endopeptidase activity"/>
    <property type="evidence" value="ECO:0007669"/>
    <property type="project" value="UniProtKB-UniRule"/>
</dbReference>
<name>A0AAP0LJT1_9ROSI</name>
<dbReference type="InterPro" id="IPR023828">
    <property type="entry name" value="Peptidase_S8_Ser-AS"/>
</dbReference>
<feature type="active site" description="Charge relay system" evidence="7">
    <location>
        <position position="873"/>
    </location>
</feature>
<feature type="active site" description="Charge relay system" evidence="6 7">
    <location>
        <position position="1500"/>
    </location>
</feature>
<dbReference type="Gene3D" id="3.50.30.30">
    <property type="match status" value="3"/>
</dbReference>